<evidence type="ECO:0000313" key="3">
    <source>
        <dbReference type="Proteomes" id="UP000278143"/>
    </source>
</evidence>
<dbReference type="AlphaFoldDB" id="A0A4P9Z1G3"/>
<dbReference type="OrthoDB" id="5537477at2759"/>
<evidence type="ECO:0000313" key="2">
    <source>
        <dbReference type="EMBL" id="RKP26216.1"/>
    </source>
</evidence>
<reference evidence="3" key="1">
    <citation type="journal article" date="2018" name="Nat. Microbiol.">
        <title>Leveraging single-cell genomics to expand the fungal tree of life.</title>
        <authorList>
            <person name="Ahrendt S.R."/>
            <person name="Quandt C.A."/>
            <person name="Ciobanu D."/>
            <person name="Clum A."/>
            <person name="Salamov A."/>
            <person name="Andreopoulos B."/>
            <person name="Cheng J.F."/>
            <person name="Woyke T."/>
            <person name="Pelin A."/>
            <person name="Henrissat B."/>
            <person name="Reynolds N.K."/>
            <person name="Benny G.L."/>
            <person name="Smith M.E."/>
            <person name="James T.Y."/>
            <person name="Grigoriev I.V."/>
        </authorList>
    </citation>
    <scope>NUCLEOTIDE SEQUENCE [LARGE SCALE GENOMIC DNA]</scope>
    <source>
        <strain evidence="3">Benny S71-1</strain>
    </source>
</reference>
<dbReference type="Proteomes" id="UP000278143">
    <property type="component" value="Unassembled WGS sequence"/>
</dbReference>
<organism evidence="2 3">
    <name type="scientific">Syncephalis pseudoplumigaleata</name>
    <dbReference type="NCBI Taxonomy" id="1712513"/>
    <lineage>
        <taxon>Eukaryota</taxon>
        <taxon>Fungi</taxon>
        <taxon>Fungi incertae sedis</taxon>
        <taxon>Zoopagomycota</taxon>
        <taxon>Zoopagomycotina</taxon>
        <taxon>Zoopagomycetes</taxon>
        <taxon>Zoopagales</taxon>
        <taxon>Piptocephalidaceae</taxon>
        <taxon>Syncephalis</taxon>
    </lineage>
</organism>
<feature type="transmembrane region" description="Helical" evidence="1">
    <location>
        <begin position="119"/>
        <end position="139"/>
    </location>
</feature>
<feature type="transmembrane region" description="Helical" evidence="1">
    <location>
        <begin position="151"/>
        <end position="171"/>
    </location>
</feature>
<feature type="transmembrane region" description="Helical" evidence="1">
    <location>
        <begin position="58"/>
        <end position="80"/>
    </location>
</feature>
<keyword evidence="3" id="KW-1185">Reference proteome</keyword>
<dbReference type="EMBL" id="KZ989482">
    <property type="protein sequence ID" value="RKP26216.1"/>
    <property type="molecule type" value="Genomic_DNA"/>
</dbReference>
<keyword evidence="1" id="KW-0472">Membrane</keyword>
<evidence type="ECO:0000256" key="1">
    <source>
        <dbReference type="SAM" id="Phobius"/>
    </source>
</evidence>
<protein>
    <submittedName>
        <fullName evidence="2">Uncharacterized protein</fullName>
    </submittedName>
</protein>
<proteinExistence type="predicted"/>
<gene>
    <name evidence="2" type="ORF">SYNPS1DRAFT_21975</name>
</gene>
<feature type="transmembrane region" description="Helical" evidence="1">
    <location>
        <begin position="87"/>
        <end position="113"/>
    </location>
</feature>
<sequence length="269" mass="31255">MPINYNNGALVAGWEKNATRLFGIPLHPLGEIDMPTFMQQNVKANDPRHPFAGIERQFFIIIIVAWLFATNMRIAFWMIYQQPRNITGWLCITAPFFGITWVLCGIITLLFSFTNCRMVVWYLAISLTLSTISNSAIILQKAYLVLFRQRWIWIVGCIFIVPQITIFVFTWRFCPVISHVDYGCTFYYPPFLPWIWVGVEAPSYILFSSIFSYVAYRQYKMFGSDVWRRLARDGILVMCSAILCKLTCGTIVIFNLFGAFSEMFVIIDW</sequence>
<feature type="transmembrane region" description="Helical" evidence="1">
    <location>
        <begin position="191"/>
        <end position="214"/>
    </location>
</feature>
<keyword evidence="1" id="KW-1133">Transmembrane helix</keyword>
<name>A0A4P9Z1G3_9FUNG</name>
<feature type="transmembrane region" description="Helical" evidence="1">
    <location>
        <begin position="235"/>
        <end position="260"/>
    </location>
</feature>
<keyword evidence="1" id="KW-0812">Transmembrane</keyword>
<accession>A0A4P9Z1G3</accession>